<evidence type="ECO:0000313" key="8">
    <source>
        <dbReference type="EMBL" id="KAH8698320.1"/>
    </source>
</evidence>
<proteinExistence type="inferred from homology"/>
<comment type="similarity">
    <text evidence="2">Belongs to the mitochondrion-specific ribosomal protein mL50 family.</text>
</comment>
<evidence type="ECO:0000256" key="1">
    <source>
        <dbReference type="ARBA" id="ARBA00004173"/>
    </source>
</evidence>
<keyword evidence="3" id="KW-0689">Ribosomal protein</keyword>
<comment type="caution">
    <text evidence="8">The sequence shown here is derived from an EMBL/GenBank/DDBJ whole genome shotgun (WGS) entry which is preliminary data.</text>
</comment>
<dbReference type="GO" id="GO:1990904">
    <property type="term" value="C:ribonucleoprotein complex"/>
    <property type="evidence" value="ECO:0007669"/>
    <property type="project" value="UniProtKB-KW"/>
</dbReference>
<reference evidence="8" key="1">
    <citation type="submission" date="2021-12" db="EMBL/GenBank/DDBJ databases">
        <title>Convergent genome expansion in fungi linked to evolution of root-endophyte symbiosis.</title>
        <authorList>
            <consortium name="DOE Joint Genome Institute"/>
            <person name="Ke Y.-H."/>
            <person name="Bonito G."/>
            <person name="Liao H.-L."/>
            <person name="Looney B."/>
            <person name="Rojas-Flechas A."/>
            <person name="Nash J."/>
            <person name="Hameed K."/>
            <person name="Schadt C."/>
            <person name="Martin F."/>
            <person name="Crous P.W."/>
            <person name="Miettinen O."/>
            <person name="Magnuson J.K."/>
            <person name="Labbe J."/>
            <person name="Jacobson D."/>
            <person name="Doktycz M.J."/>
            <person name="Veneault-Fourrey C."/>
            <person name="Kuo A."/>
            <person name="Mondo S."/>
            <person name="Calhoun S."/>
            <person name="Riley R."/>
            <person name="Ohm R."/>
            <person name="LaButti K."/>
            <person name="Andreopoulos B."/>
            <person name="Pangilinan J."/>
            <person name="Nolan M."/>
            <person name="Tritt A."/>
            <person name="Clum A."/>
            <person name="Lipzen A."/>
            <person name="Daum C."/>
            <person name="Barry K."/>
            <person name="Grigoriev I.V."/>
            <person name="Vilgalys R."/>
        </authorList>
    </citation>
    <scope>NUCLEOTIDE SEQUENCE</scope>
    <source>
        <strain evidence="8">PMI_201</strain>
    </source>
</reference>
<dbReference type="AlphaFoldDB" id="A0AAD4KT37"/>
<protein>
    <recommendedName>
        <fullName evidence="6">Large ribosomal subunit protein mL50</fullName>
    </recommendedName>
</protein>
<sequence length="402" mass="46528">MRPPVRLLQPLEAPSLQFSKTLYVCSNCRYEVIPSCSAGHQQARRNASGNTPFTEKLRRRIWGTDNPPGLKDPYGGEGMIARTWKQRKEEYLGRKEEEEIPEEEEEYKFPTIPDDDQKRPDFVPATHAHNLKKLGHLSFWKNFPPSDADAYYPFLARRKIRTKEHVRSAAHSVAVELCILHDLKKPLDVACDAAQHHQSVWAIIRRCQIKENAQSLDDALIYPSEESKKLLHFVFNQLGPQPENKVESNEEVELNSEAIKAELKTPKFYEPDTQSRAAKISFEPRDKGYLTLPLNKRSVKFAYLKRLAQITGYPVPDTRANKAQNVKHVTDYLEKVICPPKKLAEELSSLPSRRGIPNLTVKYKRYTKRDHDRDTGRQQLIDEALRERGLLYEQDETTRFRL</sequence>
<evidence type="ECO:0000256" key="6">
    <source>
        <dbReference type="ARBA" id="ARBA00035183"/>
    </source>
</evidence>
<dbReference type="GO" id="GO:0005840">
    <property type="term" value="C:ribosome"/>
    <property type="evidence" value="ECO:0007669"/>
    <property type="project" value="UniProtKB-KW"/>
</dbReference>
<evidence type="ECO:0000256" key="4">
    <source>
        <dbReference type="ARBA" id="ARBA00023128"/>
    </source>
</evidence>
<dbReference type="Pfam" id="PF10501">
    <property type="entry name" value="Ribosomal_L50"/>
    <property type="match status" value="1"/>
</dbReference>
<comment type="subcellular location">
    <subcellularLocation>
        <location evidence="1">Mitochondrion</location>
    </subcellularLocation>
</comment>
<accession>A0AAD4KT37</accession>
<organism evidence="8 9">
    <name type="scientific">Talaromyces proteolyticus</name>
    <dbReference type="NCBI Taxonomy" id="1131652"/>
    <lineage>
        <taxon>Eukaryota</taxon>
        <taxon>Fungi</taxon>
        <taxon>Dikarya</taxon>
        <taxon>Ascomycota</taxon>
        <taxon>Pezizomycotina</taxon>
        <taxon>Eurotiomycetes</taxon>
        <taxon>Eurotiomycetidae</taxon>
        <taxon>Eurotiales</taxon>
        <taxon>Trichocomaceae</taxon>
        <taxon>Talaromyces</taxon>
        <taxon>Talaromyces sect. Bacilispori</taxon>
    </lineage>
</organism>
<dbReference type="RefSeq" id="XP_046072784.1">
    <property type="nucleotide sequence ID" value="XM_046213910.1"/>
</dbReference>
<dbReference type="GO" id="GO:0005739">
    <property type="term" value="C:mitochondrion"/>
    <property type="evidence" value="ECO:0007669"/>
    <property type="project" value="UniProtKB-SubCell"/>
</dbReference>
<dbReference type="InterPro" id="IPR018305">
    <property type="entry name" value="Ribosomal_m50"/>
</dbReference>
<keyword evidence="9" id="KW-1185">Reference proteome</keyword>
<evidence type="ECO:0000256" key="3">
    <source>
        <dbReference type="ARBA" id="ARBA00022980"/>
    </source>
</evidence>
<dbReference type="GeneID" id="70244197"/>
<keyword evidence="5" id="KW-0687">Ribonucleoprotein</keyword>
<dbReference type="Proteomes" id="UP001201262">
    <property type="component" value="Unassembled WGS sequence"/>
</dbReference>
<evidence type="ECO:0000256" key="2">
    <source>
        <dbReference type="ARBA" id="ARBA00008860"/>
    </source>
</evidence>
<evidence type="ECO:0000256" key="5">
    <source>
        <dbReference type="ARBA" id="ARBA00023274"/>
    </source>
</evidence>
<name>A0AAD4KT37_9EURO</name>
<gene>
    <name evidence="8" type="ORF">BGW36DRAFT_357859</name>
</gene>
<feature type="region of interest" description="Disordered" evidence="7">
    <location>
        <begin position="93"/>
        <end position="117"/>
    </location>
</feature>
<dbReference type="EMBL" id="JAJTJA010000005">
    <property type="protein sequence ID" value="KAH8698320.1"/>
    <property type="molecule type" value="Genomic_DNA"/>
</dbReference>
<evidence type="ECO:0000313" key="9">
    <source>
        <dbReference type="Proteomes" id="UP001201262"/>
    </source>
</evidence>
<evidence type="ECO:0000256" key="7">
    <source>
        <dbReference type="SAM" id="MobiDB-lite"/>
    </source>
</evidence>
<keyword evidence="4" id="KW-0496">Mitochondrion</keyword>